<feature type="transmembrane region" description="Helical" evidence="1">
    <location>
        <begin position="152"/>
        <end position="173"/>
    </location>
</feature>
<keyword evidence="1" id="KW-0472">Membrane</keyword>
<dbReference type="Proteomes" id="UP000191901">
    <property type="component" value="Chromosome"/>
</dbReference>
<keyword evidence="4" id="KW-1185">Reference proteome</keyword>
<protein>
    <recommendedName>
        <fullName evidence="2">CAAX prenyl protease 2/Lysostaphin resistance protein A-like domain-containing protein</fullName>
    </recommendedName>
</protein>
<name>A0A1Z3HM91_9CYAN</name>
<feature type="transmembrane region" description="Helical" evidence="1">
    <location>
        <begin position="179"/>
        <end position="195"/>
    </location>
</feature>
<feature type="transmembrane region" description="Helical" evidence="1">
    <location>
        <begin position="7"/>
        <end position="32"/>
    </location>
</feature>
<dbReference type="EMBL" id="CP021983">
    <property type="protein sequence ID" value="ASC71431.1"/>
    <property type="molecule type" value="Genomic_DNA"/>
</dbReference>
<accession>A0A1Z3HM91</accession>
<dbReference type="PANTHER" id="PTHR39430">
    <property type="entry name" value="MEMBRANE-ASSOCIATED PROTEASE-RELATED"/>
    <property type="match status" value="1"/>
</dbReference>
<proteinExistence type="predicted"/>
<reference evidence="3 4" key="1">
    <citation type="journal article" date="2016" name="Biochim. Biophys. Acta">
        <title>Characterization of red-shifted phycobilisomes isolated from the chlorophyll f-containing cyanobacterium Halomicronema hongdechloris.</title>
        <authorList>
            <person name="Li Y."/>
            <person name="Lin Y."/>
            <person name="Garvey C.J."/>
            <person name="Birch D."/>
            <person name="Corkery R.W."/>
            <person name="Loughlin P.C."/>
            <person name="Scheer H."/>
            <person name="Willows R.D."/>
            <person name="Chen M."/>
        </authorList>
    </citation>
    <scope>NUCLEOTIDE SEQUENCE [LARGE SCALE GENOMIC DNA]</scope>
    <source>
        <strain evidence="3 4">C2206</strain>
    </source>
</reference>
<feature type="domain" description="CAAX prenyl protease 2/Lysostaphin resistance protein A-like" evidence="2">
    <location>
        <begin position="126"/>
        <end position="214"/>
    </location>
</feature>
<feature type="transmembrane region" description="Helical" evidence="1">
    <location>
        <begin position="75"/>
        <end position="100"/>
    </location>
</feature>
<keyword evidence="1" id="KW-1133">Transmembrane helix</keyword>
<dbReference type="InterPro" id="IPR003675">
    <property type="entry name" value="Rce1/LyrA-like_dom"/>
</dbReference>
<feature type="transmembrane region" description="Helical" evidence="1">
    <location>
        <begin position="44"/>
        <end position="63"/>
    </location>
</feature>
<evidence type="ECO:0000313" key="4">
    <source>
        <dbReference type="Proteomes" id="UP000191901"/>
    </source>
</evidence>
<dbReference type="KEGG" id="hhg:XM38_023830"/>
<dbReference type="PANTHER" id="PTHR39430:SF1">
    <property type="entry name" value="PROTEASE"/>
    <property type="match status" value="1"/>
</dbReference>
<keyword evidence="1" id="KW-0812">Transmembrane</keyword>
<feature type="transmembrane region" description="Helical" evidence="1">
    <location>
        <begin position="120"/>
        <end position="140"/>
    </location>
</feature>
<gene>
    <name evidence="3" type="ORF">XM38_023830</name>
</gene>
<sequence>MLTPFPVLTILLVLAVWALLWLPIALVCWRLWRWPLQYPVPPEQRLPLLLPLYGLAPLLLWGLQRVGGESFADYGLVLSGGLMRSLMLGWGWGLAGVLGIYGVQIGVGWQQRPTLTSLSWPLQGGILLLALVVGGVEELMFRGFVVNQLQPAYGVGAMVAIASGLFAMLHLIWDGPAGIVNLPGLTLMGVVLILARWADGGSLGLAWGLHSGWVAALAWLDTTGNGIASGTGPTWLVGRPGYPLTGGLGLGLLLLTGGVLWGWGSRGVMG</sequence>
<dbReference type="Pfam" id="PF02517">
    <property type="entry name" value="Rce1-like"/>
    <property type="match status" value="1"/>
</dbReference>
<dbReference type="AlphaFoldDB" id="A0A1Z3HM91"/>
<evidence type="ECO:0000313" key="3">
    <source>
        <dbReference type="EMBL" id="ASC71431.1"/>
    </source>
</evidence>
<dbReference type="GO" id="GO:0080120">
    <property type="term" value="P:CAAX-box protein maturation"/>
    <property type="evidence" value="ECO:0007669"/>
    <property type="project" value="UniProtKB-ARBA"/>
</dbReference>
<dbReference type="GO" id="GO:0004175">
    <property type="term" value="F:endopeptidase activity"/>
    <property type="evidence" value="ECO:0007669"/>
    <property type="project" value="UniProtKB-ARBA"/>
</dbReference>
<organism evidence="3 4">
    <name type="scientific">Halomicronema hongdechloris C2206</name>
    <dbReference type="NCBI Taxonomy" id="1641165"/>
    <lineage>
        <taxon>Bacteria</taxon>
        <taxon>Bacillati</taxon>
        <taxon>Cyanobacteriota</taxon>
        <taxon>Cyanophyceae</taxon>
        <taxon>Nodosilineales</taxon>
        <taxon>Nodosilineaceae</taxon>
        <taxon>Halomicronema</taxon>
    </lineage>
</organism>
<evidence type="ECO:0000259" key="2">
    <source>
        <dbReference type="Pfam" id="PF02517"/>
    </source>
</evidence>
<feature type="transmembrane region" description="Helical" evidence="1">
    <location>
        <begin position="240"/>
        <end position="263"/>
    </location>
</feature>
<evidence type="ECO:0000256" key="1">
    <source>
        <dbReference type="SAM" id="Phobius"/>
    </source>
</evidence>